<protein>
    <submittedName>
        <fullName evidence="6">MFS transporter</fullName>
    </submittedName>
</protein>
<feature type="transmembrane region" description="Helical" evidence="5">
    <location>
        <begin position="405"/>
        <end position="424"/>
    </location>
</feature>
<evidence type="ECO:0000313" key="7">
    <source>
        <dbReference type="Proteomes" id="UP000260983"/>
    </source>
</evidence>
<feature type="transmembrane region" description="Helical" evidence="5">
    <location>
        <begin position="206"/>
        <end position="227"/>
    </location>
</feature>
<dbReference type="GO" id="GO:0005886">
    <property type="term" value="C:plasma membrane"/>
    <property type="evidence" value="ECO:0007669"/>
    <property type="project" value="TreeGrafter"/>
</dbReference>
<keyword evidence="4 5" id="KW-0472">Membrane</keyword>
<evidence type="ECO:0000256" key="5">
    <source>
        <dbReference type="SAM" id="Phobius"/>
    </source>
</evidence>
<dbReference type="AlphaFoldDB" id="A0A3E5B0Z9"/>
<dbReference type="EMBL" id="QSUL01000020">
    <property type="protein sequence ID" value="RGN31239.1"/>
    <property type="molecule type" value="Genomic_DNA"/>
</dbReference>
<accession>A0A3E5B0Z9</accession>
<feature type="transmembrane region" description="Helical" evidence="5">
    <location>
        <begin position="12"/>
        <end position="35"/>
    </location>
</feature>
<dbReference type="InterPro" id="IPR011701">
    <property type="entry name" value="MFS"/>
</dbReference>
<dbReference type="Pfam" id="PF07690">
    <property type="entry name" value="MFS_1"/>
    <property type="match status" value="1"/>
</dbReference>
<dbReference type="Gene3D" id="1.20.1250.20">
    <property type="entry name" value="MFS general substrate transporter like domains"/>
    <property type="match status" value="1"/>
</dbReference>
<feature type="transmembrane region" description="Helical" evidence="5">
    <location>
        <begin position="371"/>
        <end position="393"/>
    </location>
</feature>
<keyword evidence="3 5" id="KW-1133">Transmembrane helix</keyword>
<gene>
    <name evidence="6" type="ORF">DXB65_21255</name>
</gene>
<feature type="transmembrane region" description="Helical" evidence="5">
    <location>
        <begin position="339"/>
        <end position="359"/>
    </location>
</feature>
<dbReference type="RefSeq" id="WP_117725481.1">
    <property type="nucleotide sequence ID" value="NZ_CAUGNI010000020.1"/>
</dbReference>
<name>A0A3E5B0Z9_9BACE</name>
<dbReference type="GO" id="GO:0022857">
    <property type="term" value="F:transmembrane transporter activity"/>
    <property type="evidence" value="ECO:0007669"/>
    <property type="project" value="InterPro"/>
</dbReference>
<dbReference type="Proteomes" id="UP000260983">
    <property type="component" value="Unassembled WGS sequence"/>
</dbReference>
<proteinExistence type="predicted"/>
<organism evidence="6 7">
    <name type="scientific">Bacteroides oleiciplenus</name>
    <dbReference type="NCBI Taxonomy" id="626931"/>
    <lineage>
        <taxon>Bacteria</taxon>
        <taxon>Pseudomonadati</taxon>
        <taxon>Bacteroidota</taxon>
        <taxon>Bacteroidia</taxon>
        <taxon>Bacteroidales</taxon>
        <taxon>Bacteroidaceae</taxon>
        <taxon>Bacteroides</taxon>
    </lineage>
</organism>
<evidence type="ECO:0000313" key="6">
    <source>
        <dbReference type="EMBL" id="RGN31239.1"/>
    </source>
</evidence>
<dbReference type="PANTHER" id="PTHR23501:SF5">
    <property type="entry name" value="TRANSPORT PROTEIN"/>
    <property type="match status" value="1"/>
</dbReference>
<evidence type="ECO:0000256" key="4">
    <source>
        <dbReference type="ARBA" id="ARBA00023136"/>
    </source>
</evidence>
<feature type="transmembrane region" description="Helical" evidence="5">
    <location>
        <begin position="495"/>
        <end position="515"/>
    </location>
</feature>
<sequence>MVKLNLPLRPWVPQWLGVVTMFVVMLPIIMLNGTYTGSMLEVSNTLGILSEDITMGYYAAAAGMAVAYPIIPKIRAIATPKTLLLTDLLLQIILSFVCAQVGNMDITIICSFFIGFLKAFIMLEFIIQIRPFFSPKNVRSEFYAYFYPIVFSGGQISMALTAQLAYYYQWQYMYYFTILLMLIAIIFILLFFRYAKRPMRIPYKDIDGRSMFIIAAALLFSIYVFTYGKTLDWFDSTKIKVYVFAIPLLIYLFVQRQRTQEKPYVSLKPLHHHKSIIGYTFMVLVMFFSASSSLITNYLNSIIKVDSVHANSLSLLLIPGFIMGAIICFWWFRWQRWRFRFLISGGMFCYVIYLAILYFGVTPYSTYEMLYLPVFLRGLAMMSLFIAFGVYVVEDLDPKLMLSNAFFLISFRSVLAPAISASFFSNALYHLQMKGINTLSENMVLTNPVTSTRYTQALNNALTQGHGYNEASQIATNSLYTILQQQSLLLGIKTIIGYLLITALVIAIVSAFIPFHKTLKVAVVKTGDDMV</sequence>
<evidence type="ECO:0000256" key="1">
    <source>
        <dbReference type="ARBA" id="ARBA00004141"/>
    </source>
</evidence>
<feature type="transmembrane region" description="Helical" evidence="5">
    <location>
        <begin position="172"/>
        <end position="194"/>
    </location>
</feature>
<evidence type="ECO:0000256" key="2">
    <source>
        <dbReference type="ARBA" id="ARBA00022692"/>
    </source>
</evidence>
<feature type="transmembrane region" description="Helical" evidence="5">
    <location>
        <begin position="315"/>
        <end position="332"/>
    </location>
</feature>
<feature type="transmembrane region" description="Helical" evidence="5">
    <location>
        <begin position="108"/>
        <end position="133"/>
    </location>
</feature>
<reference evidence="6 7" key="1">
    <citation type="submission" date="2018-08" db="EMBL/GenBank/DDBJ databases">
        <title>A genome reference for cultivated species of the human gut microbiota.</title>
        <authorList>
            <person name="Zou Y."/>
            <person name="Xue W."/>
            <person name="Luo G."/>
        </authorList>
    </citation>
    <scope>NUCLEOTIDE SEQUENCE [LARGE SCALE GENOMIC DNA]</scope>
    <source>
        <strain evidence="6 7">OM05-15BH</strain>
    </source>
</reference>
<feature type="transmembrane region" description="Helical" evidence="5">
    <location>
        <begin position="145"/>
        <end position="166"/>
    </location>
</feature>
<evidence type="ECO:0000256" key="3">
    <source>
        <dbReference type="ARBA" id="ARBA00022989"/>
    </source>
</evidence>
<comment type="caution">
    <text evidence="6">The sequence shown here is derived from an EMBL/GenBank/DDBJ whole genome shotgun (WGS) entry which is preliminary data.</text>
</comment>
<feature type="transmembrane region" description="Helical" evidence="5">
    <location>
        <begin position="239"/>
        <end position="255"/>
    </location>
</feature>
<dbReference type="PANTHER" id="PTHR23501">
    <property type="entry name" value="MAJOR FACILITATOR SUPERFAMILY"/>
    <property type="match status" value="1"/>
</dbReference>
<feature type="transmembrane region" description="Helical" evidence="5">
    <location>
        <begin position="55"/>
        <end position="71"/>
    </location>
</feature>
<dbReference type="SUPFAM" id="SSF103473">
    <property type="entry name" value="MFS general substrate transporter"/>
    <property type="match status" value="1"/>
</dbReference>
<feature type="transmembrane region" description="Helical" evidence="5">
    <location>
        <begin position="276"/>
        <end position="295"/>
    </location>
</feature>
<comment type="subcellular location">
    <subcellularLocation>
        <location evidence="1">Membrane</location>
        <topology evidence="1">Multi-pass membrane protein</topology>
    </subcellularLocation>
</comment>
<dbReference type="InterPro" id="IPR036259">
    <property type="entry name" value="MFS_trans_sf"/>
</dbReference>
<keyword evidence="2 5" id="KW-0812">Transmembrane</keyword>